<dbReference type="SUPFAM" id="SSF63829">
    <property type="entry name" value="Calcium-dependent phosphotriesterase"/>
    <property type="match status" value="1"/>
</dbReference>
<dbReference type="InterPro" id="IPR015943">
    <property type="entry name" value="WD40/YVTN_repeat-like_dom_sf"/>
</dbReference>
<keyword evidence="3" id="KW-0732">Signal</keyword>
<name>A0A0G3LZB1_CHRGL</name>
<proteinExistence type="predicted"/>
<dbReference type="PATRIC" id="fig|1324352.5.peg.957"/>
<dbReference type="AlphaFoldDB" id="A0A0G3LZB1"/>
<dbReference type="Gene3D" id="1.10.287.130">
    <property type="match status" value="1"/>
</dbReference>
<dbReference type="Gene3D" id="3.30.565.10">
    <property type="entry name" value="Histidine kinase-like ATPase, C-terminal domain"/>
    <property type="match status" value="1"/>
</dbReference>
<dbReference type="InterPro" id="IPR003594">
    <property type="entry name" value="HATPase_dom"/>
</dbReference>
<dbReference type="GO" id="GO:0000155">
    <property type="term" value="F:phosphorelay sensor kinase activity"/>
    <property type="evidence" value="ECO:0007669"/>
    <property type="project" value="InterPro"/>
</dbReference>
<gene>
    <name evidence="5" type="ORF">OK18_04455</name>
</gene>
<keyword evidence="2" id="KW-1133">Transmembrane helix</keyword>
<feature type="signal peptide" evidence="3">
    <location>
        <begin position="1"/>
        <end position="19"/>
    </location>
</feature>
<evidence type="ECO:0000256" key="1">
    <source>
        <dbReference type="ARBA" id="ARBA00022553"/>
    </source>
</evidence>
<feature type="domain" description="Histidine kinase" evidence="4">
    <location>
        <begin position="779"/>
        <end position="991"/>
    </location>
</feature>
<dbReference type="InterPro" id="IPR005467">
    <property type="entry name" value="His_kinase_dom"/>
</dbReference>
<dbReference type="EMBL" id="CP009928">
    <property type="protein sequence ID" value="AKK71984.1"/>
    <property type="molecule type" value="Genomic_DNA"/>
</dbReference>
<dbReference type="Gene3D" id="2.130.10.10">
    <property type="entry name" value="YVTN repeat-like/Quinoprotein amine dehydrogenase"/>
    <property type="match status" value="2"/>
</dbReference>
<sequence>MKLLSFILLWFFLSSNGQSYTTQWYNMDNGLPQNSIKDIVKDQYGFIWLSMEGRILRYDGSNFVQYKDFKLKNLSFGDFYGNIKKDSIAVFNTSETKVLLISCRKPEVIPADNEFAPGSAKEKRYKRIIKNNITTRYVSHYIDSYFVRLDTGSYYFEDNSIVYVDRKSKKTTKLATDFPWSRLNKLFVHGEYIFIGDPANKRMLQLYKGKFSVVEVPLMYNDPETKIYWQQITGQVFLINHGKIYRSHFSEGNLQLTYLLEYKEIDKEISGAMFYDEASNKLYIGSSINGLKILSLSDFSVSRKNLPYQDEVCYAATPYGSNSILTQEGIRYYHNQSKRIYKAPQSYDKRYIVQDDSGNLIYRENNSIHIRYKNTGFTKYDSITFKRKEIDGLYKSGGLYMASALSGKQAYLYIFNHDRFEEIQKVIPCKDNIDAVLRYNEDLLYLGSSNGIYVFSFTQNRMIKQIGKNLPVKQIIRTKDGNIWFTTYNRGIYLLKDQKAVKVPTDKNDFLANAHYILEDSNSNLWISSDNGLFMINKNMLLQYMKCPKGAITYYRYSKKNGFLNNEFNGSANPCAHVLEDGQFVFPSMAGFVFFYPEKVRTYYPGAHDVYLERAKIKGKMVELKDHLFLECGYKDAELYIDIPYYADWENIYIQAKLLDGKYSQWVDIKSDKIFRLANVEPGKYTLLVRFLSSENGKFVYKSLPVEVEAYFYQTLIFKILIVGVIILILIIIIQARTNFLRVKNKVLKNTLIHKDKELQETNTKLKNESDYQKKLVESISHDITTPVKFIALLSQELAQSGDIRTQKKYFDSIYKTSEQLYKFTLSLKEYTELYKQESSTEEEYLIYDLIETKKLLFEEIAAQKNTFIYNFCDHHLKTKVNKNILLVVFHNIIDNAVKNTSDGDIIITSACTGTYLEICITDTGNGMSDEQREYYSGLFRKREHGHLILKNYGLGLHMVVQLVMKINSKMTFHKNTPKGTIIKILIKYDKKNINCR</sequence>
<keyword evidence="2" id="KW-0472">Membrane</keyword>
<dbReference type="Pfam" id="PF02518">
    <property type="entry name" value="HATPase_c"/>
    <property type="match status" value="1"/>
</dbReference>
<dbReference type="RefSeq" id="WP_053327235.1">
    <property type="nucleotide sequence ID" value="NZ_CP009928.1"/>
</dbReference>
<dbReference type="OrthoDB" id="8676692at2"/>
<protein>
    <recommendedName>
        <fullName evidence="4">Histidine kinase domain-containing protein</fullName>
    </recommendedName>
</protein>
<dbReference type="Gene3D" id="2.60.40.10">
    <property type="entry name" value="Immunoglobulins"/>
    <property type="match status" value="1"/>
</dbReference>
<dbReference type="InterPro" id="IPR013783">
    <property type="entry name" value="Ig-like_fold"/>
</dbReference>
<dbReference type="STRING" id="1324352.OK18_04455"/>
<dbReference type="PANTHER" id="PTHR43547:SF2">
    <property type="entry name" value="HYBRID SIGNAL TRANSDUCTION HISTIDINE KINASE C"/>
    <property type="match status" value="1"/>
</dbReference>
<accession>A0A0G3LZB1</accession>
<evidence type="ECO:0000256" key="3">
    <source>
        <dbReference type="SAM" id="SignalP"/>
    </source>
</evidence>
<organism evidence="5 6">
    <name type="scientific">Chryseobacterium gallinarum</name>
    <dbReference type="NCBI Taxonomy" id="1324352"/>
    <lineage>
        <taxon>Bacteria</taxon>
        <taxon>Pseudomonadati</taxon>
        <taxon>Bacteroidota</taxon>
        <taxon>Flavobacteriia</taxon>
        <taxon>Flavobacteriales</taxon>
        <taxon>Weeksellaceae</taxon>
        <taxon>Chryseobacterium group</taxon>
        <taxon>Chryseobacterium</taxon>
    </lineage>
</organism>
<keyword evidence="2" id="KW-0812">Transmembrane</keyword>
<dbReference type="Proteomes" id="UP000035213">
    <property type="component" value="Chromosome"/>
</dbReference>
<feature type="transmembrane region" description="Helical" evidence="2">
    <location>
        <begin position="711"/>
        <end position="734"/>
    </location>
</feature>
<keyword evidence="1" id="KW-0597">Phosphoprotein</keyword>
<evidence type="ECO:0000256" key="2">
    <source>
        <dbReference type="SAM" id="Phobius"/>
    </source>
</evidence>
<dbReference type="KEGG" id="cgn:OK18_04455"/>
<evidence type="ECO:0000259" key="4">
    <source>
        <dbReference type="PROSITE" id="PS50109"/>
    </source>
</evidence>
<dbReference type="PROSITE" id="PS50109">
    <property type="entry name" value="HIS_KIN"/>
    <property type="match status" value="1"/>
</dbReference>
<evidence type="ECO:0000313" key="5">
    <source>
        <dbReference type="EMBL" id="AKK71984.1"/>
    </source>
</evidence>
<dbReference type="SMART" id="SM00387">
    <property type="entry name" value="HATPase_c"/>
    <property type="match status" value="1"/>
</dbReference>
<dbReference type="PANTHER" id="PTHR43547">
    <property type="entry name" value="TWO-COMPONENT HISTIDINE KINASE"/>
    <property type="match status" value="1"/>
</dbReference>
<feature type="chain" id="PRO_5005185000" description="Histidine kinase domain-containing protein" evidence="3">
    <location>
        <begin position="20"/>
        <end position="997"/>
    </location>
</feature>
<reference evidence="5 6" key="1">
    <citation type="submission" date="2014-11" db="EMBL/GenBank/DDBJ databases">
        <authorList>
            <person name="Park G.-S."/>
            <person name="Hong S.-J."/>
            <person name="Jung B.K."/>
            <person name="Khan A.R."/>
            <person name="Kwak Y."/>
            <person name="Shin J.-H."/>
        </authorList>
    </citation>
    <scope>NUCLEOTIDE SEQUENCE [LARGE SCALE GENOMIC DNA]</scope>
    <source>
        <strain evidence="5 6">DSM 27622</strain>
    </source>
</reference>
<dbReference type="InterPro" id="IPR036890">
    <property type="entry name" value="HATPase_C_sf"/>
</dbReference>
<dbReference type="InterPro" id="IPR036097">
    <property type="entry name" value="HisK_dim/P_sf"/>
</dbReference>
<dbReference type="SUPFAM" id="SSF47384">
    <property type="entry name" value="Homodimeric domain of signal transducing histidine kinase"/>
    <property type="match status" value="1"/>
</dbReference>
<dbReference type="SUPFAM" id="SSF55874">
    <property type="entry name" value="ATPase domain of HSP90 chaperone/DNA topoisomerase II/histidine kinase"/>
    <property type="match status" value="1"/>
</dbReference>
<evidence type="ECO:0000313" key="6">
    <source>
        <dbReference type="Proteomes" id="UP000035213"/>
    </source>
</evidence>